<name>A0A8A4ZEZ4_9MICO</name>
<evidence type="ECO:0000313" key="2">
    <source>
        <dbReference type="EMBL" id="QTE28268.1"/>
    </source>
</evidence>
<proteinExistence type="predicted"/>
<organism evidence="2 3">
    <name type="scientific">Pengzhenrongella sicca</name>
    <dbReference type="NCBI Taxonomy" id="2819238"/>
    <lineage>
        <taxon>Bacteria</taxon>
        <taxon>Bacillati</taxon>
        <taxon>Actinomycetota</taxon>
        <taxon>Actinomycetes</taxon>
        <taxon>Micrococcales</taxon>
        <taxon>Pengzhenrongella</taxon>
    </lineage>
</organism>
<dbReference type="AlphaFoldDB" id="A0A8A4ZEZ4"/>
<evidence type="ECO:0008006" key="4">
    <source>
        <dbReference type="Google" id="ProtNLM"/>
    </source>
</evidence>
<evidence type="ECO:0000256" key="1">
    <source>
        <dbReference type="SAM" id="SignalP"/>
    </source>
</evidence>
<gene>
    <name evidence="2" type="ORF">J4E96_12840</name>
</gene>
<sequence>MRASARRAAGCVLAVGLLAALAACSAEGSSADGAARVDAAASAAAVARQAPADEEAPAATVAPGAAAGSVEVLPGPFVERLRLSALALSEPDAGGAQTVTGQLDVVSDVSEVIALEVRVDCYDAAGALLGSGRQVLDSAATEQFHSAAGVIGVPLSVSCPAGAAHSAILSVPVLVNE</sequence>
<feature type="chain" id="PRO_5038613659" description="Lipoprotein" evidence="1">
    <location>
        <begin position="23"/>
        <end position="177"/>
    </location>
</feature>
<dbReference type="PROSITE" id="PS51257">
    <property type="entry name" value="PROKAR_LIPOPROTEIN"/>
    <property type="match status" value="1"/>
</dbReference>
<keyword evidence="1" id="KW-0732">Signal</keyword>
<protein>
    <recommendedName>
        <fullName evidence="4">Lipoprotein</fullName>
    </recommendedName>
</protein>
<dbReference type="RefSeq" id="WP_227422500.1">
    <property type="nucleotide sequence ID" value="NZ_CP071868.1"/>
</dbReference>
<keyword evidence="3" id="KW-1185">Reference proteome</keyword>
<accession>A0A8A4ZEZ4</accession>
<reference evidence="2" key="1">
    <citation type="submission" date="2021-03" db="EMBL/GenBank/DDBJ databases">
        <title>Pengzhenrongella sicca gen. nov., sp. nov., a new member of suborder Micrococcineae isolated from High-Arctic tundra soil.</title>
        <authorList>
            <person name="Peng F."/>
        </authorList>
    </citation>
    <scope>NUCLEOTIDE SEQUENCE</scope>
    <source>
        <strain evidence="2">LRZ-2</strain>
    </source>
</reference>
<feature type="signal peptide" evidence="1">
    <location>
        <begin position="1"/>
        <end position="22"/>
    </location>
</feature>
<evidence type="ECO:0000313" key="3">
    <source>
        <dbReference type="Proteomes" id="UP000663937"/>
    </source>
</evidence>
<dbReference type="EMBL" id="CP071868">
    <property type="protein sequence ID" value="QTE28268.1"/>
    <property type="molecule type" value="Genomic_DNA"/>
</dbReference>
<dbReference type="KEGG" id="psic:J4E96_12840"/>
<dbReference type="Proteomes" id="UP000663937">
    <property type="component" value="Chromosome"/>
</dbReference>